<dbReference type="InterPro" id="IPR036457">
    <property type="entry name" value="PPM-type-like_dom_sf"/>
</dbReference>
<dbReference type="RefSeq" id="WP_069457158.1">
    <property type="nucleotide sequence ID" value="NZ_LYBW01000042.1"/>
</dbReference>
<dbReference type="PROSITE" id="PS00109">
    <property type="entry name" value="PROTEIN_KINASE_TYR"/>
    <property type="match status" value="1"/>
</dbReference>
<dbReference type="Gene3D" id="3.30.200.20">
    <property type="entry name" value="Phosphorylase Kinase, domain 1"/>
    <property type="match status" value="1"/>
</dbReference>
<dbReference type="EMBL" id="LYBW01000042">
    <property type="protein sequence ID" value="ODR92592.1"/>
    <property type="molecule type" value="Genomic_DNA"/>
</dbReference>
<dbReference type="PROSITE" id="PS51746">
    <property type="entry name" value="PPM_2"/>
    <property type="match status" value="1"/>
</dbReference>
<dbReference type="STRING" id="1752398.A8M32_04180"/>
<dbReference type="GO" id="GO:0004674">
    <property type="term" value="F:protein serine/threonine kinase activity"/>
    <property type="evidence" value="ECO:0007669"/>
    <property type="project" value="TreeGrafter"/>
</dbReference>
<accession>A0A1E3VG81</accession>
<dbReference type="InterPro" id="IPR001932">
    <property type="entry name" value="PPM-type_phosphatase-like_dom"/>
</dbReference>
<dbReference type="GO" id="GO:0005737">
    <property type="term" value="C:cytoplasm"/>
    <property type="evidence" value="ECO:0007669"/>
    <property type="project" value="TreeGrafter"/>
</dbReference>
<evidence type="ECO:0000259" key="3">
    <source>
        <dbReference type="PROSITE" id="PS51746"/>
    </source>
</evidence>
<keyword evidence="5" id="KW-1185">Reference proteome</keyword>
<evidence type="ECO:0000256" key="1">
    <source>
        <dbReference type="SAM" id="Phobius"/>
    </source>
</evidence>
<name>A0A1E3VG81_9HYPH</name>
<evidence type="ECO:0000313" key="4">
    <source>
        <dbReference type="EMBL" id="ODR92592.1"/>
    </source>
</evidence>
<dbReference type="Pfam" id="PF00069">
    <property type="entry name" value="Pkinase"/>
    <property type="match status" value="1"/>
</dbReference>
<keyword evidence="1" id="KW-0812">Transmembrane</keyword>
<dbReference type="PANTHER" id="PTHR44167:SF18">
    <property type="entry name" value="PROTEIN KINASE DOMAIN-CONTAINING PROTEIN"/>
    <property type="match status" value="1"/>
</dbReference>
<keyword evidence="4" id="KW-0418">Kinase</keyword>
<reference evidence="5" key="1">
    <citation type="submission" date="2016-05" db="EMBL/GenBank/DDBJ databases">
        <authorList>
            <person name="Li Y."/>
        </authorList>
    </citation>
    <scope>NUCLEOTIDE SEQUENCE [LARGE SCALE GENOMIC DNA]</scope>
    <source>
        <strain evidence="5">YIC4027</strain>
    </source>
</reference>
<keyword evidence="1" id="KW-1133">Transmembrane helix</keyword>
<dbReference type="SMART" id="SM00331">
    <property type="entry name" value="PP2C_SIG"/>
    <property type="match status" value="1"/>
</dbReference>
<dbReference type="SUPFAM" id="SSF56112">
    <property type="entry name" value="Protein kinase-like (PK-like)"/>
    <property type="match status" value="1"/>
</dbReference>
<gene>
    <name evidence="4" type="ORF">A8M32_04180</name>
</gene>
<dbReference type="InterPro" id="IPR000719">
    <property type="entry name" value="Prot_kinase_dom"/>
</dbReference>
<dbReference type="Gene3D" id="3.60.40.10">
    <property type="entry name" value="PPM-type phosphatase domain"/>
    <property type="match status" value="1"/>
</dbReference>
<keyword evidence="4" id="KW-0808">Transferase</keyword>
<comment type="caution">
    <text evidence="4">The sequence shown here is derived from an EMBL/GenBank/DDBJ whole genome shotgun (WGS) entry which is preliminary data.</text>
</comment>
<evidence type="ECO:0000313" key="5">
    <source>
        <dbReference type="Proteomes" id="UP000094342"/>
    </source>
</evidence>
<dbReference type="OrthoDB" id="9801841at2"/>
<dbReference type="GO" id="GO:0005524">
    <property type="term" value="F:ATP binding"/>
    <property type="evidence" value="ECO:0007669"/>
    <property type="project" value="InterPro"/>
</dbReference>
<keyword evidence="1" id="KW-0472">Membrane</keyword>
<dbReference type="InterPro" id="IPR011009">
    <property type="entry name" value="Kinase-like_dom_sf"/>
</dbReference>
<dbReference type="Pfam" id="PF13672">
    <property type="entry name" value="PP2C_2"/>
    <property type="match status" value="1"/>
</dbReference>
<dbReference type="Proteomes" id="UP000094342">
    <property type="component" value="Unassembled WGS sequence"/>
</dbReference>
<dbReference type="PANTHER" id="PTHR44167">
    <property type="entry name" value="OVARIAN-SPECIFIC SERINE/THREONINE-PROTEIN KINASE LOK-RELATED"/>
    <property type="match status" value="1"/>
</dbReference>
<proteinExistence type="predicted"/>
<dbReference type="InterPro" id="IPR008266">
    <property type="entry name" value="Tyr_kinase_AS"/>
</dbReference>
<dbReference type="CDD" id="cd14014">
    <property type="entry name" value="STKc_PknB_like"/>
    <property type="match status" value="1"/>
</dbReference>
<feature type="domain" description="PPM-type phosphatase" evidence="3">
    <location>
        <begin position="13"/>
        <end position="240"/>
    </location>
</feature>
<dbReference type="PROSITE" id="PS50011">
    <property type="entry name" value="PROTEIN_KINASE_DOM"/>
    <property type="match status" value="1"/>
</dbReference>
<dbReference type="SMART" id="SM00332">
    <property type="entry name" value="PP2Cc"/>
    <property type="match status" value="1"/>
</dbReference>
<dbReference type="SUPFAM" id="SSF81606">
    <property type="entry name" value="PP2C-like"/>
    <property type="match status" value="1"/>
</dbReference>
<organism evidence="4 5">
    <name type="scientific">Sinorhizobium alkalisoli</name>
    <dbReference type="NCBI Taxonomy" id="1752398"/>
    <lineage>
        <taxon>Bacteria</taxon>
        <taxon>Pseudomonadati</taxon>
        <taxon>Pseudomonadota</taxon>
        <taxon>Alphaproteobacteria</taxon>
        <taxon>Hyphomicrobiales</taxon>
        <taxon>Rhizobiaceae</taxon>
        <taxon>Sinorhizobium/Ensifer group</taxon>
        <taxon>Sinorhizobium</taxon>
    </lineage>
</organism>
<feature type="transmembrane region" description="Helical" evidence="1">
    <location>
        <begin position="554"/>
        <end position="573"/>
    </location>
</feature>
<protein>
    <submittedName>
        <fullName evidence="4">Protein kinase</fullName>
    </submittedName>
</protein>
<evidence type="ECO:0000259" key="2">
    <source>
        <dbReference type="PROSITE" id="PS50011"/>
    </source>
</evidence>
<dbReference type="AlphaFoldDB" id="A0A1E3VG81"/>
<feature type="domain" description="Protein kinase" evidence="2">
    <location>
        <begin position="273"/>
        <end position="538"/>
    </location>
</feature>
<dbReference type="Gene3D" id="1.10.510.10">
    <property type="entry name" value="Transferase(Phosphotransferase) domain 1"/>
    <property type="match status" value="1"/>
</dbReference>
<dbReference type="CDD" id="cd00143">
    <property type="entry name" value="PP2Cc"/>
    <property type="match status" value="1"/>
</dbReference>
<sequence>MLKSLTPGKLTVDLGQYSSAGRKTINQDFHGAIVPAGAALTVKGIALAIADGISSSPVSHIAAETAVKSFLTDYYCTSDAWTVKTAASRVIDATNSWLSAQNRGLEDRDHAHVTTFSALVLKGRRAHLFHVGDSRIWRLSGRSLEPLTTDHRLAPSHGESYLGRALGLLPSVEIDYRRLDLQPGDVFVLTTDGVHDSVSLRTIAACITSNADLSAAAAAIATSAHEAGSSDNLTIQIVRIEGLPEDDLEPVFDKADSLPPAPLPRVPCEFEGYQLHRQIHASHRSHIFLATEPETGERVALKFTSADMREDENYLRRFAMEEWIARRLSSVHVLKSRQPLKPRRSLYLVTEFVEGETLAQWMADRPQADLRAVRDIIGQIADGLRALHRKEIIHQDLRPENLMIDRSGTVKIIDFGSALVAGLNEAAPGIDRGDILGTVQYAAPEYFVGDHGSEQSDLYSVGVIAYQMLTGRLPYGAAVARTRNRRQQQKLRFSSLREIRPDVPDWVEGAIRKAVHPDPAKRYQVLSEFVYDLSHPNPNMVATDPQSLMDRNPLLFWKCLTVLLSLVTIGLLLKDFG</sequence>